<keyword evidence="6 8" id="KW-1133">Transmembrane helix</keyword>
<dbReference type="PANTHER" id="PTHR33573:SF40">
    <property type="entry name" value="CASP-LIKE PROTEIN 4D2"/>
    <property type="match status" value="1"/>
</dbReference>
<feature type="transmembrane region" description="Helical" evidence="8">
    <location>
        <begin position="148"/>
        <end position="171"/>
    </location>
</feature>
<name>A0AAE1TGD5_9FABA</name>
<evidence type="ECO:0000256" key="7">
    <source>
        <dbReference type="ARBA" id="ARBA00023136"/>
    </source>
</evidence>
<comment type="subunit">
    <text evidence="3 8">Homodimer and heterodimers.</text>
</comment>
<dbReference type="GO" id="GO:0005886">
    <property type="term" value="C:plasma membrane"/>
    <property type="evidence" value="ECO:0007669"/>
    <property type="project" value="UniProtKB-SubCell"/>
</dbReference>
<accession>A0AAE1TGD5</accession>
<comment type="caution">
    <text evidence="10">The sequence shown here is derived from an EMBL/GenBank/DDBJ whole genome shotgun (WGS) entry which is preliminary data.</text>
</comment>
<evidence type="ECO:0000313" key="11">
    <source>
        <dbReference type="Proteomes" id="UP001293593"/>
    </source>
</evidence>
<evidence type="ECO:0000256" key="1">
    <source>
        <dbReference type="ARBA" id="ARBA00004651"/>
    </source>
</evidence>
<sequence>MESSAPASLSSSSSTVSRTVLLVLRVQSLVFLLISLILISVDKATAVLAGLKIKFSDFQSYRYMLATIIIGFLYNLFQMALLIFNAITGKRLISGGLGYHLDFLGDKMTAYLLATGAAAGFGASEDVHRAFTDLLFVPFDSFFNTANASAALLFVAFLFTATASVFASYALPNNTKSDKLLVEDN</sequence>
<evidence type="ECO:0000256" key="4">
    <source>
        <dbReference type="ARBA" id="ARBA00022475"/>
    </source>
</evidence>
<feature type="transmembrane region" description="Helical" evidence="8">
    <location>
        <begin position="20"/>
        <end position="41"/>
    </location>
</feature>
<dbReference type="EMBL" id="JAWXYG010000001">
    <property type="protein sequence ID" value="KAK4284148.1"/>
    <property type="molecule type" value="Genomic_DNA"/>
</dbReference>
<reference evidence="10" key="1">
    <citation type="submission" date="2023-10" db="EMBL/GenBank/DDBJ databases">
        <title>Chromosome-level genome of the transformable northern wattle, Acacia crassicarpa.</title>
        <authorList>
            <person name="Massaro I."/>
            <person name="Sinha N.R."/>
            <person name="Poethig S."/>
            <person name="Leichty A.R."/>
        </authorList>
    </citation>
    <scope>NUCLEOTIDE SEQUENCE</scope>
    <source>
        <strain evidence="10">Acra3RX</strain>
        <tissue evidence="10">Leaf</tissue>
    </source>
</reference>
<feature type="domain" description="Casparian strip membrane protein" evidence="9">
    <location>
        <begin position="17"/>
        <end position="159"/>
    </location>
</feature>
<evidence type="ECO:0000256" key="5">
    <source>
        <dbReference type="ARBA" id="ARBA00022692"/>
    </source>
</evidence>
<evidence type="ECO:0000256" key="3">
    <source>
        <dbReference type="ARBA" id="ARBA00011489"/>
    </source>
</evidence>
<proteinExistence type="inferred from homology"/>
<comment type="caution">
    <text evidence="8">Lacks conserved residue(s) required for the propagation of feature annotation.</text>
</comment>
<comment type="similarity">
    <text evidence="2 8">Belongs to the Casparian strip membrane proteins (CASP) family.</text>
</comment>
<organism evidence="10 11">
    <name type="scientific">Acacia crassicarpa</name>
    <name type="common">northern wattle</name>
    <dbReference type="NCBI Taxonomy" id="499986"/>
    <lineage>
        <taxon>Eukaryota</taxon>
        <taxon>Viridiplantae</taxon>
        <taxon>Streptophyta</taxon>
        <taxon>Embryophyta</taxon>
        <taxon>Tracheophyta</taxon>
        <taxon>Spermatophyta</taxon>
        <taxon>Magnoliopsida</taxon>
        <taxon>eudicotyledons</taxon>
        <taxon>Gunneridae</taxon>
        <taxon>Pentapetalae</taxon>
        <taxon>rosids</taxon>
        <taxon>fabids</taxon>
        <taxon>Fabales</taxon>
        <taxon>Fabaceae</taxon>
        <taxon>Caesalpinioideae</taxon>
        <taxon>mimosoid clade</taxon>
        <taxon>Acacieae</taxon>
        <taxon>Acacia</taxon>
    </lineage>
</organism>
<feature type="transmembrane region" description="Helical" evidence="8">
    <location>
        <begin position="62"/>
        <end position="87"/>
    </location>
</feature>
<comment type="subcellular location">
    <subcellularLocation>
        <location evidence="1 8">Cell membrane</location>
        <topology evidence="1 8">Multi-pass membrane protein</topology>
    </subcellularLocation>
</comment>
<evidence type="ECO:0000259" key="9">
    <source>
        <dbReference type="Pfam" id="PF04535"/>
    </source>
</evidence>
<evidence type="ECO:0000256" key="2">
    <source>
        <dbReference type="ARBA" id="ARBA00007651"/>
    </source>
</evidence>
<evidence type="ECO:0000313" key="10">
    <source>
        <dbReference type="EMBL" id="KAK4284148.1"/>
    </source>
</evidence>
<dbReference type="AlphaFoldDB" id="A0AAE1TGD5"/>
<dbReference type="PANTHER" id="PTHR33573">
    <property type="entry name" value="CASP-LIKE PROTEIN 4A4"/>
    <property type="match status" value="1"/>
</dbReference>
<dbReference type="InterPro" id="IPR006702">
    <property type="entry name" value="CASP_dom"/>
</dbReference>
<keyword evidence="11" id="KW-1185">Reference proteome</keyword>
<evidence type="ECO:0000256" key="6">
    <source>
        <dbReference type="ARBA" id="ARBA00022989"/>
    </source>
</evidence>
<keyword evidence="4 8" id="KW-1003">Cell membrane</keyword>
<keyword evidence="7 8" id="KW-0472">Membrane</keyword>
<protein>
    <recommendedName>
        <fullName evidence="8">CASP-like protein</fullName>
    </recommendedName>
</protein>
<dbReference type="Proteomes" id="UP001293593">
    <property type="component" value="Unassembled WGS sequence"/>
</dbReference>
<dbReference type="Pfam" id="PF04535">
    <property type="entry name" value="CASP_dom"/>
    <property type="match status" value="1"/>
</dbReference>
<evidence type="ECO:0000256" key="8">
    <source>
        <dbReference type="RuleBase" id="RU361233"/>
    </source>
</evidence>
<gene>
    <name evidence="10" type="ORF">QN277_001018</name>
</gene>
<keyword evidence="5 8" id="KW-0812">Transmembrane</keyword>